<evidence type="ECO:0000313" key="4">
    <source>
        <dbReference type="Proteomes" id="UP000236724"/>
    </source>
</evidence>
<dbReference type="OrthoDB" id="6400324at2"/>
<evidence type="ECO:0000313" key="3">
    <source>
        <dbReference type="EMBL" id="SEH07165.1"/>
    </source>
</evidence>
<dbReference type="PANTHER" id="PTHR34580">
    <property type="match status" value="1"/>
</dbReference>
<accession>A0A1H6FDQ6</accession>
<organism evidence="3 4">
    <name type="scientific">Candidatus Venteria ishoeyi</name>
    <dbReference type="NCBI Taxonomy" id="1899563"/>
    <lineage>
        <taxon>Bacteria</taxon>
        <taxon>Pseudomonadati</taxon>
        <taxon>Pseudomonadota</taxon>
        <taxon>Gammaproteobacteria</taxon>
        <taxon>Thiotrichales</taxon>
        <taxon>Thiotrichaceae</taxon>
        <taxon>Venteria</taxon>
    </lineage>
</organism>
<feature type="domain" description="DNA-binding transcriptional repressor CapW winged helix-turn-helix" evidence="2">
    <location>
        <begin position="4"/>
        <end position="85"/>
    </location>
</feature>
<gene>
    <name evidence="3" type="ORF">MBHS_03039</name>
</gene>
<dbReference type="Pfam" id="PF26109">
    <property type="entry name" value="WHD_BrxR"/>
    <property type="match status" value="1"/>
</dbReference>
<dbReference type="InterPro" id="IPR051534">
    <property type="entry name" value="CBASS_pafABC_assoc_protein"/>
</dbReference>
<proteinExistence type="predicted"/>
<dbReference type="AlphaFoldDB" id="A0A1H6FDQ6"/>
<dbReference type="RefSeq" id="WP_103920866.1">
    <property type="nucleotide sequence ID" value="NZ_FMSV02000518.1"/>
</dbReference>
<reference evidence="3 4" key="1">
    <citation type="submission" date="2016-10" db="EMBL/GenBank/DDBJ databases">
        <authorList>
            <person name="de Groot N.N."/>
        </authorList>
    </citation>
    <scope>NUCLEOTIDE SEQUENCE [LARGE SCALE GENOMIC DNA]</scope>
    <source>
        <strain evidence="3">MBHS1</strain>
    </source>
</reference>
<evidence type="ECO:0000259" key="1">
    <source>
        <dbReference type="Pfam" id="PF13280"/>
    </source>
</evidence>
<feature type="domain" description="WYL" evidence="1">
    <location>
        <begin position="120"/>
        <end position="183"/>
    </location>
</feature>
<name>A0A1H6FDQ6_9GAMM</name>
<sequence length="269" mass="32064">MKFDTLLRFAFIETRLFWEDGLKAGDLVAVFDLTRQTAQAVIENYRHRYPGQMRYDASKKRQVATEDFEPHHISMRTLDFLDFLRGDNLRKHYLDEQCDWSELAVYDVDCLLRPAVLRSVIQPILAALRHQQTLYIEYRSKYNNPIRCRVISPNHLVFADERYHLLAYCHTLNQYLDFVLSRIIWVETADEDWVSAEQSDKWKDSTLRFQPNPKLPKEVQATLLRGYSNGEQDFWEINCKQDAEHYICRKLERLKDEDNETPLWVKISP</sequence>
<dbReference type="Proteomes" id="UP000236724">
    <property type="component" value="Unassembled WGS sequence"/>
</dbReference>
<protein>
    <submittedName>
        <fullName evidence="3">Uncharacterized protein</fullName>
    </submittedName>
</protein>
<dbReference type="InterPro" id="IPR059019">
    <property type="entry name" value="WHD_CapW"/>
</dbReference>
<dbReference type="PROSITE" id="PS52050">
    <property type="entry name" value="WYL"/>
    <property type="match status" value="1"/>
</dbReference>
<dbReference type="PANTHER" id="PTHR34580:SF3">
    <property type="entry name" value="PROTEIN PAFB"/>
    <property type="match status" value="1"/>
</dbReference>
<evidence type="ECO:0000259" key="2">
    <source>
        <dbReference type="Pfam" id="PF26109"/>
    </source>
</evidence>
<dbReference type="EMBL" id="FMSV02000518">
    <property type="protein sequence ID" value="SEH07165.1"/>
    <property type="molecule type" value="Genomic_DNA"/>
</dbReference>
<dbReference type="InterPro" id="IPR026881">
    <property type="entry name" value="WYL_dom"/>
</dbReference>
<dbReference type="Pfam" id="PF13280">
    <property type="entry name" value="WYL"/>
    <property type="match status" value="1"/>
</dbReference>
<keyword evidence="4" id="KW-1185">Reference proteome</keyword>